<feature type="compositionally biased region" description="Basic and acidic residues" evidence="1">
    <location>
        <begin position="595"/>
        <end position="607"/>
    </location>
</feature>
<evidence type="ECO:0000313" key="3">
    <source>
        <dbReference type="EMBL" id="CEL65648.1"/>
    </source>
</evidence>
<organism evidence="3">
    <name type="scientific">Neospora caninum (strain Liverpool)</name>
    <dbReference type="NCBI Taxonomy" id="572307"/>
    <lineage>
        <taxon>Eukaryota</taxon>
        <taxon>Sar</taxon>
        <taxon>Alveolata</taxon>
        <taxon>Apicomplexa</taxon>
        <taxon>Conoidasida</taxon>
        <taxon>Coccidia</taxon>
        <taxon>Eucoccidiorida</taxon>
        <taxon>Eimeriorina</taxon>
        <taxon>Sarcocystidae</taxon>
        <taxon>Neospora</taxon>
    </lineage>
</organism>
<feature type="compositionally biased region" description="Low complexity" evidence="1">
    <location>
        <begin position="103"/>
        <end position="112"/>
    </location>
</feature>
<dbReference type="Gene3D" id="2.30.180.10">
    <property type="entry name" value="FAS1 domain"/>
    <property type="match status" value="2"/>
</dbReference>
<accession>A0A0F7U772</accession>
<feature type="region of interest" description="Disordered" evidence="1">
    <location>
        <begin position="1"/>
        <end position="34"/>
    </location>
</feature>
<feature type="region of interest" description="Disordered" evidence="1">
    <location>
        <begin position="81"/>
        <end position="179"/>
    </location>
</feature>
<dbReference type="EMBL" id="LN714479">
    <property type="protein sequence ID" value="CEL65648.1"/>
    <property type="molecule type" value="Genomic_DNA"/>
</dbReference>
<feature type="domain" description="FAS1" evidence="2">
    <location>
        <begin position="408"/>
        <end position="709"/>
    </location>
</feature>
<evidence type="ECO:0000256" key="1">
    <source>
        <dbReference type="SAM" id="MobiDB-lite"/>
    </source>
</evidence>
<name>A0A0F7U772_NEOCL</name>
<feature type="compositionally biased region" description="Polar residues" evidence="1">
    <location>
        <begin position="1"/>
        <end position="10"/>
    </location>
</feature>
<gene>
    <name evidence="3" type="ORF">BN1204_014910</name>
</gene>
<dbReference type="SUPFAM" id="SSF82153">
    <property type="entry name" value="FAS1 domain"/>
    <property type="match status" value="1"/>
</dbReference>
<protein>
    <recommendedName>
        <fullName evidence="2">FAS1 domain-containing protein</fullName>
    </recommendedName>
</protein>
<evidence type="ECO:0000259" key="2">
    <source>
        <dbReference type="PROSITE" id="PS50213"/>
    </source>
</evidence>
<feature type="compositionally biased region" description="Low complexity" evidence="1">
    <location>
        <begin position="652"/>
        <end position="666"/>
    </location>
</feature>
<reference evidence="3" key="1">
    <citation type="journal article" date="2015" name="PLoS ONE">
        <title>Comprehensive Evaluation of Toxoplasma gondii VEG and Neospora caninum LIV Genomes with Tachyzoite Stage Transcriptome and Proteome Defines Novel Transcript Features.</title>
        <authorList>
            <person name="Ramaprasad A."/>
            <person name="Mourier T."/>
            <person name="Naeem R."/>
            <person name="Malas T.B."/>
            <person name="Moussa E."/>
            <person name="Panigrahi A."/>
            <person name="Vermont S.J."/>
            <person name="Otto T.D."/>
            <person name="Wastling J."/>
            <person name="Pain A."/>
        </authorList>
    </citation>
    <scope>NUCLEOTIDE SEQUENCE</scope>
    <source>
        <strain evidence="3">Liverpool</strain>
    </source>
</reference>
<dbReference type="InterPro" id="IPR036378">
    <property type="entry name" value="FAS1_dom_sf"/>
</dbReference>
<dbReference type="AlphaFoldDB" id="A0A0F7U772"/>
<feature type="region of interest" description="Disordered" evidence="1">
    <location>
        <begin position="569"/>
        <end position="614"/>
    </location>
</feature>
<feature type="compositionally biased region" description="Polar residues" evidence="1">
    <location>
        <begin position="120"/>
        <end position="147"/>
    </location>
</feature>
<sequence>MTPVSLTTERPLSARPPSRPGMPQPVPSLLAFSPRLPSRPTLPLSRGAAAGNVFLSCCGLHRIKGGGLRPAYAGEFPQHAHAPRLQSQRGNAPPLSGSHRRQSGSFSSLSSLPVGHRGRISTSQRLLGRGQDQSSSARWRVSPTAQASRPLLGPHWREPSRSSPSVPAPSSALASPLFRRDVQTPRFQSRRCWTTCSPPASVRLLSLAASLHASPSPNSLSCSAFLCTLSAQCSSTPATPRRSSLSPPLRTPLFCLRHSSPGKQETRLPHPRADSILPLSFSASSPWPSSLPSLPAAPLCAPPLPRAAPAGSGSGRAVAETAAASWPGNRAGAAGVPLRIPGTSRLEGLEGGRRTFSGEECRLFAGPLSQQKRWWTRASGMRNPVKWTRDWEVLNRKVYFAFDEREVRRSMLDAVSAHRKTASLFHKMIDVVPGVAHALSLPGPHTFFLPTDKACTAHLSPETLQALRERIAFLEEQQHQRVEGTRAQIEAAGVASLRGGSAAAIAARVAKTTEQLRTFVLGHVVPGEWRMKTLLLACGAGDPRTNGNLRYQDTERQLFAPVMYASRLNSSGSGEGKKVGRGQGGKDSVNGEAGESERAQDNDEERCSVFSLPPPLSTEDPLPVWIQTSRYAAFLPITTSTNFPSALRPKASTESPSSEETASEDSVAYRQKSSSSVGGAVHLWVGGALVIKADLRAHNGVVHMIDRPLVPAQLLASPK</sequence>
<dbReference type="PROSITE" id="PS50213">
    <property type="entry name" value="FAS1"/>
    <property type="match status" value="1"/>
</dbReference>
<feature type="compositionally biased region" description="Low complexity" evidence="1">
    <location>
        <begin position="161"/>
        <end position="176"/>
    </location>
</feature>
<feature type="compositionally biased region" description="Pro residues" evidence="1">
    <location>
        <begin position="17"/>
        <end position="26"/>
    </location>
</feature>
<dbReference type="InterPro" id="IPR000782">
    <property type="entry name" value="FAS1_domain"/>
</dbReference>
<proteinExistence type="predicted"/>
<feature type="region of interest" description="Disordered" evidence="1">
    <location>
        <begin position="643"/>
        <end position="670"/>
    </location>
</feature>